<proteinExistence type="predicted"/>
<dbReference type="AlphaFoldDB" id="A0A2T8HJ15"/>
<accession>A0A2T8HJ15</accession>
<dbReference type="GO" id="GO:0016787">
    <property type="term" value="F:hydrolase activity"/>
    <property type="evidence" value="ECO:0007669"/>
    <property type="project" value="UniProtKB-KW"/>
</dbReference>
<keyword evidence="2" id="KW-0378">Hydrolase</keyword>
<dbReference type="Gene3D" id="1.10.3210.10">
    <property type="entry name" value="Hypothetical protein af1432"/>
    <property type="match status" value="1"/>
</dbReference>
<dbReference type="SUPFAM" id="SSF109604">
    <property type="entry name" value="HD-domain/PDEase-like"/>
    <property type="match status" value="1"/>
</dbReference>
<reference evidence="2 3" key="1">
    <citation type="submission" date="2018-04" db="EMBL/GenBank/DDBJ databases">
        <title>Sphingobacterium cortibacter sp. nov.</title>
        <authorList>
            <person name="Li Y."/>
        </authorList>
    </citation>
    <scope>NUCLEOTIDE SEQUENCE [LARGE SCALE GENOMIC DNA]</scope>
    <source>
        <strain evidence="2 3">2c-3</strain>
    </source>
</reference>
<organism evidence="2 3">
    <name type="scientific">Sphingobacterium corticibacter</name>
    <dbReference type="NCBI Taxonomy" id="2171749"/>
    <lineage>
        <taxon>Bacteria</taxon>
        <taxon>Pseudomonadati</taxon>
        <taxon>Bacteroidota</taxon>
        <taxon>Sphingobacteriia</taxon>
        <taxon>Sphingobacteriales</taxon>
        <taxon>Sphingobacteriaceae</taxon>
        <taxon>Sphingobacterium</taxon>
    </lineage>
</organism>
<name>A0A2T8HJ15_9SPHI</name>
<dbReference type="InterPro" id="IPR006674">
    <property type="entry name" value="HD_domain"/>
</dbReference>
<keyword evidence="3" id="KW-1185">Reference proteome</keyword>
<sequence length="196" mass="22383">MTHMEYNKLHDIIIQKLRDELPGHLSYHSVTHVKDVIQAAENIAQSEGITGDVLTLIMTAALFHDTGFIYGSKNHEERSCEIAASYLPDYGYSSEDIAKIQGMIMATKIPQSPQNHLEEILADADLDYLGRDDFFVIGDKLYEELAMFGIVQTENDWNSLQEKFLKNHHYFTHTAIATRQQKKDENLAIIKQKLSQ</sequence>
<evidence type="ECO:0000313" key="3">
    <source>
        <dbReference type="Proteomes" id="UP000245627"/>
    </source>
</evidence>
<gene>
    <name evidence="2" type="ORF">DC487_11080</name>
</gene>
<dbReference type="InterPro" id="IPR003607">
    <property type="entry name" value="HD/PDEase_dom"/>
</dbReference>
<dbReference type="EMBL" id="QDKG01000003">
    <property type="protein sequence ID" value="PVH25446.1"/>
    <property type="molecule type" value="Genomic_DNA"/>
</dbReference>
<protein>
    <submittedName>
        <fullName evidence="2">Phosphohydrolase</fullName>
    </submittedName>
</protein>
<comment type="caution">
    <text evidence="2">The sequence shown here is derived from an EMBL/GenBank/DDBJ whole genome shotgun (WGS) entry which is preliminary data.</text>
</comment>
<evidence type="ECO:0000259" key="1">
    <source>
        <dbReference type="Pfam" id="PF01966"/>
    </source>
</evidence>
<evidence type="ECO:0000313" key="2">
    <source>
        <dbReference type="EMBL" id="PVH25446.1"/>
    </source>
</evidence>
<dbReference type="Pfam" id="PF01966">
    <property type="entry name" value="HD"/>
    <property type="match status" value="1"/>
</dbReference>
<dbReference type="Proteomes" id="UP000245627">
    <property type="component" value="Unassembled WGS sequence"/>
</dbReference>
<dbReference type="CDD" id="cd00077">
    <property type="entry name" value="HDc"/>
    <property type="match status" value="1"/>
</dbReference>
<feature type="domain" description="HD" evidence="1">
    <location>
        <begin position="31"/>
        <end position="125"/>
    </location>
</feature>
<dbReference type="OrthoDB" id="5728337at2"/>